<evidence type="ECO:0000313" key="1">
    <source>
        <dbReference type="EMBL" id="SFE11071.1"/>
    </source>
</evidence>
<dbReference type="AlphaFoldDB" id="A0A1I1XUZ3"/>
<sequence>MPQIKTTVGQNTCPMEVFNQLKLIFEKVLLMRLKIFLSVLLLTVCNIFSQEVTSSFASKKSREHLMIKLKDSIIKKEADHFFNNQKVNWNAYSWATTLIIDDSPQNHAVLKKALKEYKQFSKSELQKVFESVFACFPHDFVDEVTVIAENETESEKVFASAVNYLARNNKDVSYLLKTKFNNNDKPILQALRNQFLTSYKPISFKELKKLIEFNSNKKIKFLYSVQHQNRDKIGKVFIQNENGKLVGKERKIMVIDQLARSATNLPMYITNGNTPVGLFRINNLAVSENVFIGPTKSFATYMPFECSADLFFNDSTKDFSLTNYLSFFPGEMRNNLSLQQSYWAGKAGRSEIYFHGTTIDQNLYIGKEFYGQTPSLGCLCTSEIWNDDGKLISSDQQKLVDAWMQSGNEDGYAYVLELNESDWKMFEKNINTLL</sequence>
<dbReference type="OrthoDB" id="525859at2"/>
<proteinExistence type="predicted"/>
<dbReference type="Proteomes" id="UP000199672">
    <property type="component" value="Unassembled WGS sequence"/>
</dbReference>
<dbReference type="RefSeq" id="WP_143102130.1">
    <property type="nucleotide sequence ID" value="NZ_FOMH01000021.1"/>
</dbReference>
<keyword evidence="2" id="KW-1185">Reference proteome</keyword>
<accession>A0A1I1XUZ3</accession>
<organism evidence="1 2">
    <name type="scientific">Flavobacterium phragmitis</name>
    <dbReference type="NCBI Taxonomy" id="739143"/>
    <lineage>
        <taxon>Bacteria</taxon>
        <taxon>Pseudomonadati</taxon>
        <taxon>Bacteroidota</taxon>
        <taxon>Flavobacteriia</taxon>
        <taxon>Flavobacteriales</taxon>
        <taxon>Flavobacteriaceae</taxon>
        <taxon>Flavobacterium</taxon>
    </lineage>
</organism>
<dbReference type="STRING" id="739143.SAMN05216297_12125"/>
<dbReference type="EMBL" id="FOMH01000021">
    <property type="protein sequence ID" value="SFE11071.1"/>
    <property type="molecule type" value="Genomic_DNA"/>
</dbReference>
<reference evidence="2" key="1">
    <citation type="submission" date="2016-10" db="EMBL/GenBank/DDBJ databases">
        <authorList>
            <person name="Varghese N."/>
            <person name="Submissions S."/>
        </authorList>
    </citation>
    <scope>NUCLEOTIDE SEQUENCE [LARGE SCALE GENOMIC DNA]</scope>
    <source>
        <strain evidence="2">CGMCC 1.10370</strain>
    </source>
</reference>
<protein>
    <submittedName>
        <fullName evidence="1">Uncharacterized protein</fullName>
    </submittedName>
</protein>
<gene>
    <name evidence="1" type="ORF">SAMN05216297_12125</name>
</gene>
<evidence type="ECO:0000313" key="2">
    <source>
        <dbReference type="Proteomes" id="UP000199672"/>
    </source>
</evidence>
<name>A0A1I1XUZ3_9FLAO</name>